<proteinExistence type="predicted"/>
<dbReference type="AlphaFoldDB" id="A0A084VA46"/>
<organism evidence="1">
    <name type="scientific">Anopheles sinensis</name>
    <name type="common">Mosquito</name>
    <dbReference type="NCBI Taxonomy" id="74873"/>
    <lineage>
        <taxon>Eukaryota</taxon>
        <taxon>Metazoa</taxon>
        <taxon>Ecdysozoa</taxon>
        <taxon>Arthropoda</taxon>
        <taxon>Hexapoda</taxon>
        <taxon>Insecta</taxon>
        <taxon>Pterygota</taxon>
        <taxon>Neoptera</taxon>
        <taxon>Endopterygota</taxon>
        <taxon>Diptera</taxon>
        <taxon>Nematocera</taxon>
        <taxon>Culicoidea</taxon>
        <taxon>Culicidae</taxon>
        <taxon>Anophelinae</taxon>
        <taxon>Anopheles</taxon>
    </lineage>
</organism>
<reference evidence="1 3" key="1">
    <citation type="journal article" date="2014" name="BMC Genomics">
        <title>Genome sequence of Anopheles sinensis provides insight into genetics basis of mosquito competence for malaria parasites.</title>
        <authorList>
            <person name="Zhou D."/>
            <person name="Zhang D."/>
            <person name="Ding G."/>
            <person name="Shi L."/>
            <person name="Hou Q."/>
            <person name="Ye Y."/>
            <person name="Xu Y."/>
            <person name="Zhou H."/>
            <person name="Xiong C."/>
            <person name="Li S."/>
            <person name="Yu J."/>
            <person name="Hong S."/>
            <person name="Yu X."/>
            <person name="Zou P."/>
            <person name="Chen C."/>
            <person name="Chang X."/>
            <person name="Wang W."/>
            <person name="Lv Y."/>
            <person name="Sun Y."/>
            <person name="Ma L."/>
            <person name="Shen B."/>
            <person name="Zhu C."/>
        </authorList>
    </citation>
    <scope>NUCLEOTIDE SEQUENCE [LARGE SCALE GENOMIC DNA]</scope>
</reference>
<name>A0A084VA46_ANOSI</name>
<dbReference type="EMBL" id="KE524001">
    <property type="protein sequence ID" value="KFB34840.1"/>
    <property type="molecule type" value="Genomic_DNA"/>
</dbReference>
<gene>
    <name evidence="1" type="ORF">ZHAS_00000369</name>
</gene>
<evidence type="ECO:0000313" key="3">
    <source>
        <dbReference type="Proteomes" id="UP000030765"/>
    </source>
</evidence>
<sequence length="75" mass="8288">MLLFPGRKRDDSSEWFPSPISGESISVRVAPDISITRPLPTVARRGICDFHGPEIAGRGLLDYFLATRSPTKPFS</sequence>
<evidence type="ECO:0000313" key="1">
    <source>
        <dbReference type="EMBL" id="KFB34840.1"/>
    </source>
</evidence>
<dbReference type="Proteomes" id="UP000030765">
    <property type="component" value="Unassembled WGS sequence"/>
</dbReference>
<dbReference type="EnsemblMetazoa" id="ASIC000369-RA">
    <property type="protein sequence ID" value="ASIC000369-PA"/>
    <property type="gene ID" value="ASIC000369"/>
</dbReference>
<dbReference type="EMBL" id="ATLV01001773">
    <property type="status" value="NOT_ANNOTATED_CDS"/>
    <property type="molecule type" value="Genomic_DNA"/>
</dbReference>
<evidence type="ECO:0000313" key="2">
    <source>
        <dbReference type="EnsemblMetazoa" id="ASIC000369-PA"/>
    </source>
</evidence>
<dbReference type="VEuPathDB" id="VectorBase:ASIC000369"/>
<protein>
    <submittedName>
        <fullName evidence="1 2">Uncharacterized protein</fullName>
    </submittedName>
</protein>
<keyword evidence="3" id="KW-1185">Reference proteome</keyword>
<accession>A0A084VA46</accession>
<reference evidence="2" key="2">
    <citation type="submission" date="2020-05" db="UniProtKB">
        <authorList>
            <consortium name="EnsemblMetazoa"/>
        </authorList>
    </citation>
    <scope>IDENTIFICATION</scope>
</reference>